<name>H6SQ22_PARPM</name>
<gene>
    <name evidence="2" type="ORF">RSPPHO_00666</name>
</gene>
<dbReference type="STRING" id="1150469.RSPPHO_00666"/>
<dbReference type="eggNOG" id="COG1638">
    <property type="taxonomic scope" value="Bacteria"/>
</dbReference>
<dbReference type="CDD" id="cd13603">
    <property type="entry name" value="PBP2_TRAP_Siap_TeaA_like"/>
    <property type="match status" value="1"/>
</dbReference>
<reference evidence="2 3" key="1">
    <citation type="submission" date="2012-02" db="EMBL/GenBank/DDBJ databases">
        <title>Shotgun genome sequence of Phaeospirillum photometricum DSM 122.</title>
        <authorList>
            <person name="Duquesne K."/>
            <person name="Sturgis J."/>
        </authorList>
    </citation>
    <scope>NUCLEOTIDE SEQUENCE [LARGE SCALE GENOMIC DNA]</scope>
    <source>
        <strain evidence="3">DSM122</strain>
    </source>
</reference>
<dbReference type="HOGENOM" id="CLU_036176_1_3_5"/>
<protein>
    <submittedName>
        <fullName evidence="2">TRAP dicarboxylate transporter-DctP subunit</fullName>
    </submittedName>
</protein>
<dbReference type="EMBL" id="HE663493">
    <property type="protein sequence ID" value="CCG07292.1"/>
    <property type="molecule type" value="Genomic_DNA"/>
</dbReference>
<accession>H6SQ22</accession>
<evidence type="ECO:0000313" key="2">
    <source>
        <dbReference type="EMBL" id="CCG07292.1"/>
    </source>
</evidence>
<dbReference type="Pfam" id="PF03480">
    <property type="entry name" value="DctP"/>
    <property type="match status" value="1"/>
</dbReference>
<dbReference type="InterPro" id="IPR018389">
    <property type="entry name" value="DctP_fam"/>
</dbReference>
<keyword evidence="1" id="KW-0732">Signal</keyword>
<dbReference type="KEGG" id="rpm:RSPPHO_00666"/>
<organism evidence="2 3">
    <name type="scientific">Pararhodospirillum photometricum DSM 122</name>
    <dbReference type="NCBI Taxonomy" id="1150469"/>
    <lineage>
        <taxon>Bacteria</taxon>
        <taxon>Pseudomonadati</taxon>
        <taxon>Pseudomonadota</taxon>
        <taxon>Alphaproteobacteria</taxon>
        <taxon>Rhodospirillales</taxon>
        <taxon>Rhodospirillaceae</taxon>
        <taxon>Pararhodospirillum</taxon>
    </lineage>
</organism>
<dbReference type="PANTHER" id="PTHR33376">
    <property type="match status" value="1"/>
</dbReference>
<keyword evidence="3" id="KW-1185">Reference proteome</keyword>
<dbReference type="GO" id="GO:0055085">
    <property type="term" value="P:transmembrane transport"/>
    <property type="evidence" value="ECO:0007669"/>
    <property type="project" value="InterPro"/>
</dbReference>
<dbReference type="PANTHER" id="PTHR33376:SF4">
    <property type="entry name" value="SIALIC ACID-BINDING PERIPLASMIC PROTEIN SIAP"/>
    <property type="match status" value="1"/>
</dbReference>
<dbReference type="Proteomes" id="UP000033220">
    <property type="component" value="Chromosome DSM 122"/>
</dbReference>
<dbReference type="AlphaFoldDB" id="H6SQ22"/>
<dbReference type="NCBIfam" id="NF037995">
    <property type="entry name" value="TRAP_S1"/>
    <property type="match status" value="1"/>
</dbReference>
<proteinExistence type="predicted"/>
<dbReference type="PATRIC" id="fig|1150469.3.peg.769"/>
<sequence length="338" mass="36617">MGRLMKALTLVGGGSVTLSLMGQDMPARAQPPQDRTLILGHMGGSRSPQHLLTQVLGDTLKGHPATRQVTLEEHGGGTMGDDLDLWRAVSLGAIDLAVVTVPAISSHVPELGVLLVPFLFRDMRHAAKVFHGPLGEGVGQAVGREGLVLLSFVVRGFNRLTNARRPVRRAEDVRGLRVRIIPNPIYNLTYAALGAQVVPMAWPAVYGALDDGRIDGQENPLLSLAGQDFSRVQKYLSLTTISQNPQILVMNAEAFRALSPQEQEALTSAARTAARSIDARLEEGEAAVLEGFRQEGMELIENVDHDTFRVALAPLEPEWEARFGADLLRRLRAAADEP</sequence>
<evidence type="ECO:0000313" key="3">
    <source>
        <dbReference type="Proteomes" id="UP000033220"/>
    </source>
</evidence>
<dbReference type="Gene3D" id="3.40.190.170">
    <property type="entry name" value="Bacterial extracellular solute-binding protein, family 7"/>
    <property type="match status" value="1"/>
</dbReference>
<evidence type="ECO:0000256" key="1">
    <source>
        <dbReference type="ARBA" id="ARBA00022729"/>
    </source>
</evidence>
<dbReference type="InterPro" id="IPR038404">
    <property type="entry name" value="TRAP_DctP_sf"/>
</dbReference>